<keyword evidence="1" id="KW-1133">Transmembrane helix</keyword>
<dbReference type="HOGENOM" id="CLU_208354_1_0_9"/>
<feature type="transmembrane region" description="Helical" evidence="1">
    <location>
        <begin position="39"/>
        <end position="58"/>
    </location>
</feature>
<gene>
    <name evidence="2" type="ORF">GCWU0000282_001747</name>
</gene>
<evidence type="ECO:0000313" key="2">
    <source>
        <dbReference type="EMBL" id="ESL02877.1"/>
    </source>
</evidence>
<dbReference type="Proteomes" id="UP000018227">
    <property type="component" value="Unassembled WGS sequence"/>
</dbReference>
<reference evidence="2 3" key="1">
    <citation type="submission" date="2013-06" db="EMBL/GenBank/DDBJ databases">
        <authorList>
            <person name="Weinstock G."/>
            <person name="Sodergren E."/>
            <person name="Clifton S."/>
            <person name="Fulton L."/>
            <person name="Fulton B."/>
            <person name="Courtney L."/>
            <person name="Fronick C."/>
            <person name="Harrison M."/>
            <person name="Strong C."/>
            <person name="Farmer C."/>
            <person name="Delahaunty K."/>
            <person name="Markovic C."/>
            <person name="Hall O."/>
            <person name="Minx P."/>
            <person name="Tomlinson C."/>
            <person name="Mitreva M."/>
            <person name="Nelson J."/>
            <person name="Hou S."/>
            <person name="Wollam A."/>
            <person name="Pepin K.H."/>
            <person name="Johnson M."/>
            <person name="Bhonagiri V."/>
            <person name="Nash W.E."/>
            <person name="Warren W."/>
            <person name="Chinwalla A."/>
            <person name="Mardis E.R."/>
            <person name="Wilson R.K."/>
        </authorList>
    </citation>
    <scope>NUCLEOTIDE SEQUENCE [LARGE SCALE GENOMIC DNA]</scope>
    <source>
        <strain evidence="2 3">ATCC 51271</strain>
    </source>
</reference>
<protein>
    <submittedName>
        <fullName evidence="2">Uncharacterized protein</fullName>
    </submittedName>
</protein>
<dbReference type="EMBL" id="ACIL03000013">
    <property type="protein sequence ID" value="ESL02877.1"/>
    <property type="molecule type" value="Genomic_DNA"/>
</dbReference>
<accession>V2Y458</accession>
<evidence type="ECO:0000313" key="3">
    <source>
        <dbReference type="Proteomes" id="UP000018227"/>
    </source>
</evidence>
<dbReference type="STRING" id="592026.GCWU0000282_001747"/>
<name>V2Y458_9FIRM</name>
<keyword evidence="3" id="KW-1185">Reference proteome</keyword>
<sequence>MNRAVYRIIGIYTLIISIFFILGGIFIPSEGSGTVHTTFSLLFGVILLIVGTVLYKIVKVEE</sequence>
<organism evidence="2 3">
    <name type="scientific">Catonella morbi ATCC 51271</name>
    <dbReference type="NCBI Taxonomy" id="592026"/>
    <lineage>
        <taxon>Bacteria</taxon>
        <taxon>Bacillati</taxon>
        <taxon>Bacillota</taxon>
        <taxon>Clostridia</taxon>
        <taxon>Lachnospirales</taxon>
        <taxon>Lachnospiraceae</taxon>
        <taxon>Catonella</taxon>
    </lineage>
</organism>
<dbReference type="RefSeq" id="WP_023354619.1">
    <property type="nucleotide sequence ID" value="NZ_KI535368.1"/>
</dbReference>
<comment type="caution">
    <text evidence="2">The sequence shown here is derived from an EMBL/GenBank/DDBJ whole genome shotgun (WGS) entry which is preliminary data.</text>
</comment>
<evidence type="ECO:0000256" key="1">
    <source>
        <dbReference type="SAM" id="Phobius"/>
    </source>
</evidence>
<dbReference type="AlphaFoldDB" id="V2Y458"/>
<keyword evidence="1" id="KW-0472">Membrane</keyword>
<proteinExistence type="predicted"/>
<keyword evidence="1" id="KW-0812">Transmembrane</keyword>
<feature type="transmembrane region" description="Helical" evidence="1">
    <location>
        <begin position="9"/>
        <end position="27"/>
    </location>
</feature>